<sequence length="366" mass="41738">MKTTEEETISGNDTKLAVPSSAPPTCTDPSCISLATVLVIIFIVGSLGNAVVIWIAGFKLKKKSVNTTWYLSLAVSDFLFCFSLPFTVVYRIKDDWIFGLFMCKFISFIMFLNMFSSIFLLVIISVDRCVAVIFPVWAQNRRTIRKASVIVSLVWIISAGISTPSFTFRTVQPHYVKQTKTCFNDYKHDQDHVIVVVFRFVFGFLMPFLIIIACYVVIIRKLKINQSAKTKKPFKIMTALIVTFFLCWIPFHIVALMELNHEKYDGSFLHVGQVIGVTLASANSCLNPFLYAFMGRTLRGSVLLFCRRLRMQSTRKAGAQCEQPPSPPLEKKDFQLLFEFLRTIKLYNFKPKKTAIKKHLFSVYVA</sequence>
<keyword evidence="2" id="KW-1003">Cell membrane</keyword>
<keyword evidence="8" id="KW-1015">Disulfide bond</keyword>
<organism evidence="17 18">
    <name type="scientific">Astyanax mexicanus</name>
    <name type="common">Blind cave fish</name>
    <name type="synonym">Astyanax fasciatus mexicanus</name>
    <dbReference type="NCBI Taxonomy" id="7994"/>
    <lineage>
        <taxon>Eukaryota</taxon>
        <taxon>Metazoa</taxon>
        <taxon>Chordata</taxon>
        <taxon>Craniata</taxon>
        <taxon>Vertebrata</taxon>
        <taxon>Euteleostomi</taxon>
        <taxon>Actinopterygii</taxon>
        <taxon>Neopterygii</taxon>
        <taxon>Teleostei</taxon>
        <taxon>Ostariophysi</taxon>
        <taxon>Characiformes</taxon>
        <taxon>Characoidei</taxon>
        <taxon>Acestrorhamphidae</taxon>
        <taxon>Acestrorhamphinae</taxon>
        <taxon>Astyanax</taxon>
    </lineage>
</organism>
<evidence type="ECO:0000256" key="4">
    <source>
        <dbReference type="ARBA" id="ARBA00022692"/>
    </source>
</evidence>
<dbReference type="Pfam" id="PF00001">
    <property type="entry name" value="7tm_1"/>
    <property type="match status" value="1"/>
</dbReference>
<dbReference type="GO" id="GO:0005886">
    <property type="term" value="C:plasma membrane"/>
    <property type="evidence" value="ECO:0007669"/>
    <property type="project" value="UniProtKB-SubCell"/>
</dbReference>
<protein>
    <submittedName>
        <fullName evidence="17">Chemerin chemokine-like receptor 1</fullName>
    </submittedName>
</protein>
<evidence type="ECO:0000256" key="6">
    <source>
        <dbReference type="ARBA" id="ARBA00023040"/>
    </source>
</evidence>
<keyword evidence="10" id="KW-0325">Glycoprotein</keyword>
<dbReference type="InParanoid" id="A0A3B1JE54"/>
<keyword evidence="5 15" id="KW-1133">Transmembrane helix</keyword>
<dbReference type="GeneTree" id="ENSGT01020000230438"/>
<evidence type="ECO:0000256" key="14">
    <source>
        <dbReference type="SAM" id="MobiDB-lite"/>
    </source>
</evidence>
<dbReference type="Proteomes" id="UP000018467">
    <property type="component" value="Unassembled WGS sequence"/>
</dbReference>
<dbReference type="InterPro" id="IPR000826">
    <property type="entry name" value="Formyl_rcpt-rel"/>
</dbReference>
<evidence type="ECO:0000259" key="16">
    <source>
        <dbReference type="PROSITE" id="PS50262"/>
    </source>
</evidence>
<dbReference type="GO" id="GO:0006935">
    <property type="term" value="P:chemotaxis"/>
    <property type="evidence" value="ECO:0007669"/>
    <property type="project" value="UniProtKB-KW"/>
</dbReference>
<evidence type="ECO:0000256" key="11">
    <source>
        <dbReference type="ARBA" id="ARBA00023224"/>
    </source>
</evidence>
<comment type="subcellular location">
    <subcellularLocation>
        <location evidence="1">Cell membrane</location>
        <topology evidence="1">Multi-pass membrane protein</topology>
    </subcellularLocation>
</comment>
<dbReference type="PANTHER" id="PTHR24225">
    <property type="entry name" value="CHEMOTACTIC RECEPTOR"/>
    <property type="match status" value="1"/>
</dbReference>
<dbReference type="GO" id="GO:0004930">
    <property type="term" value="F:G protein-coupled receptor activity"/>
    <property type="evidence" value="ECO:0007669"/>
    <property type="project" value="UniProtKB-KW"/>
</dbReference>
<dbReference type="InterPro" id="IPR017452">
    <property type="entry name" value="GPCR_Rhodpsn_7TM"/>
</dbReference>
<comment type="similarity">
    <text evidence="13">Belongs to the G-protein coupled receptor 1 family.</text>
</comment>
<dbReference type="GO" id="GO:0006954">
    <property type="term" value="P:inflammatory response"/>
    <property type="evidence" value="ECO:0007669"/>
    <property type="project" value="TreeGrafter"/>
</dbReference>
<dbReference type="CDD" id="cd14974">
    <property type="entry name" value="7tmA_Anaphylatoxin_R-like"/>
    <property type="match status" value="1"/>
</dbReference>
<evidence type="ECO:0000256" key="5">
    <source>
        <dbReference type="ARBA" id="ARBA00022989"/>
    </source>
</evidence>
<reference evidence="17" key="3">
    <citation type="submission" date="2025-08" db="UniProtKB">
        <authorList>
            <consortium name="Ensembl"/>
        </authorList>
    </citation>
    <scope>IDENTIFICATION</scope>
</reference>
<reference evidence="18" key="1">
    <citation type="submission" date="2013-03" db="EMBL/GenBank/DDBJ databases">
        <authorList>
            <person name="Jeffery W."/>
            <person name="Warren W."/>
            <person name="Wilson R.K."/>
        </authorList>
    </citation>
    <scope>NUCLEOTIDE SEQUENCE</scope>
    <source>
        <strain evidence="18">female</strain>
    </source>
</reference>
<evidence type="ECO:0000256" key="3">
    <source>
        <dbReference type="ARBA" id="ARBA00022500"/>
    </source>
</evidence>
<dbReference type="GO" id="GO:0007200">
    <property type="term" value="P:phospholipase C-activating G protein-coupled receptor signaling pathway"/>
    <property type="evidence" value="ECO:0007669"/>
    <property type="project" value="TreeGrafter"/>
</dbReference>
<feature type="domain" description="G-protein coupled receptors family 1 profile" evidence="16">
    <location>
        <begin position="48"/>
        <end position="291"/>
    </location>
</feature>
<keyword evidence="3" id="KW-0145">Chemotaxis</keyword>
<keyword evidence="7 15" id="KW-0472">Membrane</keyword>
<evidence type="ECO:0000256" key="15">
    <source>
        <dbReference type="SAM" id="Phobius"/>
    </source>
</evidence>
<feature type="region of interest" description="Disordered" evidence="14">
    <location>
        <begin position="1"/>
        <end position="24"/>
    </location>
</feature>
<dbReference type="Gene3D" id="1.20.1070.10">
    <property type="entry name" value="Rhodopsin 7-helix transmembrane proteins"/>
    <property type="match status" value="1"/>
</dbReference>
<dbReference type="SUPFAM" id="SSF81321">
    <property type="entry name" value="Family A G protein-coupled receptor-like"/>
    <property type="match status" value="1"/>
</dbReference>
<evidence type="ECO:0000256" key="2">
    <source>
        <dbReference type="ARBA" id="ARBA00022475"/>
    </source>
</evidence>
<keyword evidence="11 13" id="KW-0807">Transducer</keyword>
<evidence type="ECO:0000256" key="1">
    <source>
        <dbReference type="ARBA" id="ARBA00004651"/>
    </source>
</evidence>
<feature type="transmembrane region" description="Helical" evidence="15">
    <location>
        <begin position="193"/>
        <end position="218"/>
    </location>
</feature>
<evidence type="ECO:0000256" key="12">
    <source>
        <dbReference type="ARBA" id="ARBA00025736"/>
    </source>
</evidence>
<evidence type="ECO:0000256" key="9">
    <source>
        <dbReference type="ARBA" id="ARBA00023170"/>
    </source>
</evidence>
<dbReference type="OrthoDB" id="8724017at2759"/>
<keyword evidence="6 13" id="KW-0297">G-protein coupled receptor</keyword>
<dbReference type="GO" id="GO:0004875">
    <property type="term" value="F:complement receptor activity"/>
    <property type="evidence" value="ECO:0007669"/>
    <property type="project" value="TreeGrafter"/>
</dbReference>
<dbReference type="PANTHER" id="PTHR24225:SF0">
    <property type="entry name" value="N-FORMYL PEPTIDE RECEPTOR 2"/>
    <property type="match status" value="1"/>
</dbReference>
<evidence type="ECO:0000256" key="7">
    <source>
        <dbReference type="ARBA" id="ARBA00023136"/>
    </source>
</evidence>
<name>A0A3B1JE54_ASTMX</name>
<dbReference type="FunFam" id="1.20.1070.10:FF:000034">
    <property type="entry name" value="G-protein coupled receptor 1"/>
    <property type="match status" value="1"/>
</dbReference>
<accession>A0A3B1JE54</accession>
<feature type="transmembrane region" description="Helical" evidence="15">
    <location>
        <begin position="32"/>
        <end position="57"/>
    </location>
</feature>
<dbReference type="Ensembl" id="ENSAMXT00000048391.1">
    <property type="protein sequence ID" value="ENSAMXP00000040563.1"/>
    <property type="gene ID" value="ENSAMXG00000037742.1"/>
</dbReference>
<keyword evidence="9 13" id="KW-0675">Receptor</keyword>
<evidence type="ECO:0000256" key="13">
    <source>
        <dbReference type="RuleBase" id="RU000688"/>
    </source>
</evidence>
<dbReference type="PRINTS" id="PR00237">
    <property type="entry name" value="GPCRRHODOPSN"/>
</dbReference>
<feature type="compositionally biased region" description="Polar residues" evidence="14">
    <location>
        <begin position="1"/>
        <end position="13"/>
    </location>
</feature>
<feature type="transmembrane region" description="Helical" evidence="15">
    <location>
        <begin position="239"/>
        <end position="257"/>
    </location>
</feature>
<dbReference type="InterPro" id="IPR000276">
    <property type="entry name" value="GPCR_Rhodpsn"/>
</dbReference>
<evidence type="ECO:0000313" key="17">
    <source>
        <dbReference type="Ensembl" id="ENSAMXP00000040563.1"/>
    </source>
</evidence>
<keyword evidence="4 13" id="KW-0812">Transmembrane</keyword>
<reference evidence="17" key="4">
    <citation type="submission" date="2025-09" db="UniProtKB">
        <authorList>
            <consortium name="Ensembl"/>
        </authorList>
    </citation>
    <scope>IDENTIFICATION</scope>
</reference>
<comment type="similarity">
    <text evidence="12">Belongs to the chemokine-like receptor (CMKLR) family.</text>
</comment>
<dbReference type="PRINTS" id="PR00526">
    <property type="entry name" value="FMETLEUPHER"/>
</dbReference>
<feature type="transmembrane region" description="Helical" evidence="15">
    <location>
        <begin position="96"/>
        <end position="126"/>
    </location>
</feature>
<dbReference type="AlphaFoldDB" id="A0A3B1JE54"/>
<reference evidence="18" key="2">
    <citation type="journal article" date="2014" name="Nat. Commun.">
        <title>The cavefish genome reveals candidate genes for eye loss.</title>
        <authorList>
            <person name="McGaugh S.E."/>
            <person name="Gross J.B."/>
            <person name="Aken B."/>
            <person name="Blin M."/>
            <person name="Borowsky R."/>
            <person name="Chalopin D."/>
            <person name="Hinaux H."/>
            <person name="Jeffery W.R."/>
            <person name="Keene A."/>
            <person name="Ma L."/>
            <person name="Minx P."/>
            <person name="Murphy D."/>
            <person name="O'Quin K.E."/>
            <person name="Retaux S."/>
            <person name="Rohner N."/>
            <person name="Searle S.M."/>
            <person name="Stahl B.A."/>
            <person name="Tabin C."/>
            <person name="Volff J.N."/>
            <person name="Yoshizawa M."/>
            <person name="Warren W.C."/>
        </authorList>
    </citation>
    <scope>NUCLEOTIDE SEQUENCE [LARGE SCALE GENOMIC DNA]</scope>
    <source>
        <strain evidence="18">female</strain>
    </source>
</reference>
<feature type="transmembrane region" description="Helical" evidence="15">
    <location>
        <begin position="147"/>
        <end position="168"/>
    </location>
</feature>
<dbReference type="PROSITE" id="PS50262">
    <property type="entry name" value="G_PROTEIN_RECEP_F1_2"/>
    <property type="match status" value="1"/>
</dbReference>
<evidence type="ECO:0000256" key="8">
    <source>
        <dbReference type="ARBA" id="ARBA00023157"/>
    </source>
</evidence>
<dbReference type="GO" id="GO:0007204">
    <property type="term" value="P:positive regulation of cytosolic calcium ion concentration"/>
    <property type="evidence" value="ECO:0007669"/>
    <property type="project" value="TreeGrafter"/>
</dbReference>
<dbReference type="PROSITE" id="PS00237">
    <property type="entry name" value="G_PROTEIN_RECEP_F1_1"/>
    <property type="match status" value="1"/>
</dbReference>
<proteinExistence type="inferred from homology"/>
<keyword evidence="18" id="KW-1185">Reference proteome</keyword>
<evidence type="ECO:0000313" key="18">
    <source>
        <dbReference type="Proteomes" id="UP000018467"/>
    </source>
</evidence>
<dbReference type="Bgee" id="ENSAMXG00000037742">
    <property type="expression patterns" value="Expressed in muscle tissue and 11 other cell types or tissues"/>
</dbReference>
<evidence type="ECO:0000256" key="10">
    <source>
        <dbReference type="ARBA" id="ARBA00023180"/>
    </source>
</evidence>
<feature type="transmembrane region" description="Helical" evidence="15">
    <location>
        <begin position="69"/>
        <end position="90"/>
    </location>
</feature>